<dbReference type="GeneID" id="130500278"/>
<dbReference type="KEGG" id="rsz:130500278"/>
<keyword evidence="1" id="KW-1185">Reference proteome</keyword>
<evidence type="ECO:0000313" key="3">
    <source>
        <dbReference type="RefSeq" id="XP_056851097.1"/>
    </source>
</evidence>
<sequence>MIFLQFINDGSQKRNELCENLQIREMVSTTFIFRVINHHQQQHIREKERYLAKCTVGALPTPSTNSYLQPETSEQNVLSEKLLSSVLTLMDFMVTKNGWSDRDQLLGAIKSRKLS</sequence>
<gene>
    <name evidence="2 3" type="primary">LOC130500278</name>
</gene>
<dbReference type="RefSeq" id="XP_056851097.1">
    <property type="nucleotide sequence ID" value="XM_056995117.1"/>
</dbReference>
<protein>
    <submittedName>
        <fullName evidence="2 3">Uncharacterized protein LOC130500278</fullName>
    </submittedName>
</protein>
<proteinExistence type="predicted"/>
<reference evidence="2 3" key="2">
    <citation type="submission" date="2025-04" db="UniProtKB">
        <authorList>
            <consortium name="RefSeq"/>
        </authorList>
    </citation>
    <scope>IDENTIFICATION</scope>
    <source>
        <tissue evidence="2 3">Leaf</tissue>
    </source>
</reference>
<name>A0A9W3CHV7_RAPSA</name>
<dbReference type="RefSeq" id="XP_056851096.1">
    <property type="nucleotide sequence ID" value="XM_056995116.1"/>
</dbReference>
<organism evidence="1 3">
    <name type="scientific">Raphanus sativus</name>
    <name type="common">Radish</name>
    <name type="synonym">Raphanus raphanistrum var. sativus</name>
    <dbReference type="NCBI Taxonomy" id="3726"/>
    <lineage>
        <taxon>Eukaryota</taxon>
        <taxon>Viridiplantae</taxon>
        <taxon>Streptophyta</taxon>
        <taxon>Embryophyta</taxon>
        <taxon>Tracheophyta</taxon>
        <taxon>Spermatophyta</taxon>
        <taxon>Magnoliopsida</taxon>
        <taxon>eudicotyledons</taxon>
        <taxon>Gunneridae</taxon>
        <taxon>Pentapetalae</taxon>
        <taxon>rosids</taxon>
        <taxon>malvids</taxon>
        <taxon>Brassicales</taxon>
        <taxon>Brassicaceae</taxon>
        <taxon>Brassiceae</taxon>
        <taxon>Raphanus</taxon>
    </lineage>
</organism>
<reference evidence="1" key="1">
    <citation type="journal article" date="2019" name="Database">
        <title>The radish genome database (RadishGD): an integrated information resource for radish genomics.</title>
        <authorList>
            <person name="Yu H.J."/>
            <person name="Baek S."/>
            <person name="Lee Y.J."/>
            <person name="Cho A."/>
            <person name="Mun J.H."/>
        </authorList>
    </citation>
    <scope>NUCLEOTIDE SEQUENCE [LARGE SCALE GENOMIC DNA]</scope>
    <source>
        <strain evidence="1">cv. WK10039</strain>
    </source>
</reference>
<evidence type="ECO:0000313" key="1">
    <source>
        <dbReference type="Proteomes" id="UP000504610"/>
    </source>
</evidence>
<evidence type="ECO:0000313" key="2">
    <source>
        <dbReference type="RefSeq" id="XP_056851096.1"/>
    </source>
</evidence>
<dbReference type="AlphaFoldDB" id="A0A9W3CHV7"/>
<accession>A0A9W3CHV7</accession>
<dbReference type="Proteomes" id="UP000504610">
    <property type="component" value="Chromosome 9"/>
</dbReference>